<dbReference type="RefSeq" id="WP_160894188.1">
    <property type="nucleotide sequence ID" value="NZ_WUMU01000007.1"/>
</dbReference>
<evidence type="ECO:0000313" key="9">
    <source>
        <dbReference type="EMBL" id="MXN18158.1"/>
    </source>
</evidence>
<organism evidence="9 10">
    <name type="scientific">Pseudooceanicola albus</name>
    <dbReference type="NCBI Taxonomy" id="2692189"/>
    <lineage>
        <taxon>Bacteria</taxon>
        <taxon>Pseudomonadati</taxon>
        <taxon>Pseudomonadota</taxon>
        <taxon>Alphaproteobacteria</taxon>
        <taxon>Rhodobacterales</taxon>
        <taxon>Paracoccaceae</taxon>
        <taxon>Pseudooceanicola</taxon>
    </lineage>
</organism>
<keyword evidence="3" id="KW-0813">Transport</keyword>
<evidence type="ECO:0000256" key="7">
    <source>
        <dbReference type="ARBA" id="ARBA00023136"/>
    </source>
</evidence>
<feature type="transmembrane region" description="Helical" evidence="8">
    <location>
        <begin position="199"/>
        <end position="226"/>
    </location>
</feature>
<evidence type="ECO:0000313" key="10">
    <source>
        <dbReference type="Proteomes" id="UP000477911"/>
    </source>
</evidence>
<reference evidence="9 10" key="1">
    <citation type="submission" date="2019-12" db="EMBL/GenBank/DDBJ databases">
        <authorList>
            <person name="Li M."/>
        </authorList>
    </citation>
    <scope>NUCLEOTIDE SEQUENCE [LARGE SCALE GENOMIC DNA]</scope>
    <source>
        <strain evidence="9 10">GBMRC 2024</strain>
    </source>
</reference>
<evidence type="ECO:0000256" key="4">
    <source>
        <dbReference type="ARBA" id="ARBA00022475"/>
    </source>
</evidence>
<dbReference type="PANTHER" id="PTHR34979">
    <property type="entry name" value="INNER MEMBRANE PROTEIN YGAZ"/>
    <property type="match status" value="1"/>
</dbReference>
<dbReference type="GO" id="GO:1903785">
    <property type="term" value="P:L-valine transmembrane transport"/>
    <property type="evidence" value="ECO:0007669"/>
    <property type="project" value="TreeGrafter"/>
</dbReference>
<evidence type="ECO:0000256" key="2">
    <source>
        <dbReference type="ARBA" id="ARBA00010735"/>
    </source>
</evidence>
<feature type="transmembrane region" description="Helical" evidence="8">
    <location>
        <begin position="142"/>
        <end position="162"/>
    </location>
</feature>
<evidence type="ECO:0000256" key="5">
    <source>
        <dbReference type="ARBA" id="ARBA00022692"/>
    </source>
</evidence>
<feature type="transmembrane region" description="Helical" evidence="8">
    <location>
        <begin position="174"/>
        <end position="192"/>
    </location>
</feature>
<keyword evidence="10" id="KW-1185">Reference proteome</keyword>
<feature type="transmembrane region" description="Helical" evidence="8">
    <location>
        <begin position="21"/>
        <end position="41"/>
    </location>
</feature>
<protein>
    <submittedName>
        <fullName evidence="9">Branched-chain amino acid ABC transporter permease</fullName>
    </submittedName>
</protein>
<evidence type="ECO:0000256" key="3">
    <source>
        <dbReference type="ARBA" id="ARBA00022448"/>
    </source>
</evidence>
<evidence type="ECO:0000256" key="1">
    <source>
        <dbReference type="ARBA" id="ARBA00004651"/>
    </source>
</evidence>
<evidence type="ECO:0000256" key="8">
    <source>
        <dbReference type="SAM" id="Phobius"/>
    </source>
</evidence>
<keyword evidence="4" id="KW-1003">Cell membrane</keyword>
<dbReference type="AlphaFoldDB" id="A0A6L7G3R2"/>
<name>A0A6L7G3R2_9RHOB</name>
<dbReference type="Pfam" id="PF03591">
    <property type="entry name" value="AzlC"/>
    <property type="match status" value="1"/>
</dbReference>
<proteinExistence type="inferred from homology"/>
<evidence type="ECO:0000256" key="6">
    <source>
        <dbReference type="ARBA" id="ARBA00022989"/>
    </source>
</evidence>
<dbReference type="GO" id="GO:0005886">
    <property type="term" value="C:plasma membrane"/>
    <property type="evidence" value="ECO:0007669"/>
    <property type="project" value="UniProtKB-SubCell"/>
</dbReference>
<dbReference type="PANTHER" id="PTHR34979:SF1">
    <property type="entry name" value="INNER MEMBRANE PROTEIN YGAZ"/>
    <property type="match status" value="1"/>
</dbReference>
<keyword evidence="6 8" id="KW-1133">Transmembrane helix</keyword>
<comment type="subcellular location">
    <subcellularLocation>
        <location evidence="1">Cell membrane</location>
        <topology evidence="1">Multi-pass membrane protein</topology>
    </subcellularLocation>
</comment>
<dbReference type="EMBL" id="WUMU01000007">
    <property type="protein sequence ID" value="MXN18158.1"/>
    <property type="molecule type" value="Genomic_DNA"/>
</dbReference>
<dbReference type="Proteomes" id="UP000477911">
    <property type="component" value="Unassembled WGS sequence"/>
</dbReference>
<gene>
    <name evidence="9" type="ORF">GR170_09950</name>
</gene>
<dbReference type="InterPro" id="IPR011606">
    <property type="entry name" value="Brnchd-chn_aa_trnsp_permease"/>
</dbReference>
<sequence>MSAYAQSPAPASARRIFLKGVTDGLPFVLVITPFGLLFGVVATEAGLQVHEALTFSVAVIAGAAQFTALQLLQHAAPVLIVLVSALTVNLRMAMYSASLTPYIGAAPLWQRALVAYLLVDQTYACAVTAYEKHPEWTVRDRLAYFFGVAAPIVPPWYLLTLIGARVGDTIPPEWSLDFAVPITFIALVAPMLRTLPHLAACFTAVVLSLLLAGLPWNLGLLAAALLGMMAGAATERHLAGRNLP</sequence>
<accession>A0A6L7G3R2</accession>
<comment type="similarity">
    <text evidence="2">Belongs to the AzlC family.</text>
</comment>
<comment type="caution">
    <text evidence="9">The sequence shown here is derived from an EMBL/GenBank/DDBJ whole genome shotgun (WGS) entry which is preliminary data.</text>
</comment>
<keyword evidence="7 8" id="KW-0472">Membrane</keyword>
<keyword evidence="5 8" id="KW-0812">Transmembrane</keyword>